<keyword evidence="1" id="KW-0732">Signal</keyword>
<dbReference type="AlphaFoldDB" id="A0A8B6X628"/>
<proteinExistence type="predicted"/>
<feature type="chain" id="PRO_5034049736" evidence="1">
    <location>
        <begin position="21"/>
        <end position="153"/>
    </location>
</feature>
<evidence type="ECO:0000313" key="2">
    <source>
        <dbReference type="Proteomes" id="UP000675920"/>
    </source>
</evidence>
<sequence length="153" mass="16255">MIRRTLLAAGLALATGLTQAQNVTINQNAAVLGNFTAQNWLSNSPLALYTVPAGVTARITDVTVWGGEIAAGRTCSIVLYCSASSGTDLTYFMADAGKSTLYNFNSGLTCKAGAKFFAYYYAPTTYSAESQRCANGGQGQNTPWLILRGVLYR</sequence>
<dbReference type="OrthoDB" id="9856618at2"/>
<accession>A0A8B6X628</accession>
<protein>
    <submittedName>
        <fullName evidence="3">Uncharacterized protein</fullName>
    </submittedName>
</protein>
<keyword evidence="2" id="KW-1185">Reference proteome</keyword>
<evidence type="ECO:0000256" key="1">
    <source>
        <dbReference type="SAM" id="SignalP"/>
    </source>
</evidence>
<name>A0A8B6X628_9BURK</name>
<organism evidence="2 3">
    <name type="scientific">Derxia gummosa DSM 723</name>
    <dbReference type="NCBI Taxonomy" id="1121388"/>
    <lineage>
        <taxon>Bacteria</taxon>
        <taxon>Pseudomonadati</taxon>
        <taxon>Pseudomonadota</taxon>
        <taxon>Betaproteobacteria</taxon>
        <taxon>Burkholderiales</taxon>
        <taxon>Alcaligenaceae</taxon>
        <taxon>Derxia</taxon>
    </lineage>
</organism>
<evidence type="ECO:0000313" key="3">
    <source>
        <dbReference type="RefSeq" id="WP_028312578.1"/>
    </source>
</evidence>
<dbReference type="RefSeq" id="WP_028312578.1">
    <property type="nucleotide sequence ID" value="NZ_KI519499.1"/>
</dbReference>
<reference evidence="3" key="1">
    <citation type="submission" date="2025-08" db="UniProtKB">
        <authorList>
            <consortium name="RefSeq"/>
        </authorList>
    </citation>
    <scope>IDENTIFICATION</scope>
</reference>
<feature type="signal peptide" evidence="1">
    <location>
        <begin position="1"/>
        <end position="20"/>
    </location>
</feature>
<dbReference type="Proteomes" id="UP000675920">
    <property type="component" value="Unplaced"/>
</dbReference>